<evidence type="ECO:0000313" key="1">
    <source>
        <dbReference type="EMBL" id="KAI8423008.1"/>
    </source>
</evidence>
<dbReference type="EMBL" id="CM046125">
    <property type="protein sequence ID" value="KAI8423008.1"/>
    <property type="molecule type" value="Genomic_DNA"/>
</dbReference>
<keyword evidence="2" id="KW-1185">Reference proteome</keyword>
<dbReference type="Proteomes" id="UP001064048">
    <property type="component" value="Chromosome 25"/>
</dbReference>
<gene>
    <name evidence="1" type="ORF">MSG28_014096</name>
</gene>
<sequence>MVSDHCRPWTPTVLLGLRVRCRPKRGIKGREEGTGKGSWASGSPTHRTQHRLFHAGILWECGTNPVEPAHSYCSPQVVTVGPDITMERPVGPVRKPGALLVLAAPRAVAPESNLTMERFGGPVRGPDAPWYWRPHERSPSIGGWYIKHLGKAISQWSALAGRYGGLMPPGTGGPTSGRPESNLIMERFGGPVRGPDAPWYWRPHERSPGISNILRFGGPVRGPDAPWYWRPHERSPPRGWYIKHLDKAISQWSALAVRYGGLMPPWYWRPHEWSPPRAITPDFLSMPIPRRRAASRLTVSSEDIKGSQYHRKFSLLAVGRPLLDITLLDLHSSYCCFGWKRLASTRTLSPMKKAQRPPSGVHSPLAVTLLPRSPRHHPALYPQQPDPQDSDPDVDESDDFDKDSEKRDPNANLGKRKKKTRTVFSRSQVFQLESTFDMKRYLSSSERAGLAASLHLTETQVKIWFQNRRNKWKRQLAAELEAANMAHAAQRLVRVPILYHESRPSTMPHTPLPMHPQFSNESVYFPPQAPQQLQPLPASPVTSRAPLSSLV</sequence>
<proteinExistence type="predicted"/>
<comment type="caution">
    <text evidence="1">The sequence shown here is derived from an EMBL/GenBank/DDBJ whole genome shotgun (WGS) entry which is preliminary data.</text>
</comment>
<accession>A0ACC0JFT9</accession>
<evidence type="ECO:0000313" key="2">
    <source>
        <dbReference type="Proteomes" id="UP001064048"/>
    </source>
</evidence>
<organism evidence="1 2">
    <name type="scientific">Choristoneura fumiferana</name>
    <name type="common">Spruce budworm moth</name>
    <name type="synonym">Archips fumiferana</name>
    <dbReference type="NCBI Taxonomy" id="7141"/>
    <lineage>
        <taxon>Eukaryota</taxon>
        <taxon>Metazoa</taxon>
        <taxon>Ecdysozoa</taxon>
        <taxon>Arthropoda</taxon>
        <taxon>Hexapoda</taxon>
        <taxon>Insecta</taxon>
        <taxon>Pterygota</taxon>
        <taxon>Neoptera</taxon>
        <taxon>Endopterygota</taxon>
        <taxon>Lepidoptera</taxon>
        <taxon>Glossata</taxon>
        <taxon>Ditrysia</taxon>
        <taxon>Tortricoidea</taxon>
        <taxon>Tortricidae</taxon>
        <taxon>Tortricinae</taxon>
        <taxon>Choristoneura</taxon>
    </lineage>
</organism>
<name>A0ACC0JFT9_CHOFU</name>
<reference evidence="1 2" key="1">
    <citation type="journal article" date="2022" name="Genome Biol. Evol.">
        <title>The Spruce Budworm Genome: Reconstructing the Evolutionary History of Antifreeze Proteins.</title>
        <authorList>
            <person name="Beliveau C."/>
            <person name="Gagne P."/>
            <person name="Picq S."/>
            <person name="Vernygora O."/>
            <person name="Keeling C.I."/>
            <person name="Pinkney K."/>
            <person name="Doucet D."/>
            <person name="Wen F."/>
            <person name="Johnston J.S."/>
            <person name="Maaroufi H."/>
            <person name="Boyle B."/>
            <person name="Laroche J."/>
            <person name="Dewar K."/>
            <person name="Juretic N."/>
            <person name="Blackburn G."/>
            <person name="Nisole A."/>
            <person name="Brunet B."/>
            <person name="Brandao M."/>
            <person name="Lumley L."/>
            <person name="Duan J."/>
            <person name="Quan G."/>
            <person name="Lucarotti C.J."/>
            <person name="Roe A.D."/>
            <person name="Sperling F.A.H."/>
            <person name="Levesque R.C."/>
            <person name="Cusson M."/>
        </authorList>
    </citation>
    <scope>NUCLEOTIDE SEQUENCE [LARGE SCALE GENOMIC DNA]</scope>
    <source>
        <strain evidence="1">Glfc:IPQL:Cfum</strain>
    </source>
</reference>
<protein>
    <submittedName>
        <fullName evidence="1">Uncharacterized protein</fullName>
    </submittedName>
</protein>